<comment type="catalytic activity">
    <reaction evidence="8">
        <text>DNA(n) + a 2'-deoxyribonucleoside 5'-triphosphate = DNA(n+1) + diphosphate</text>
        <dbReference type="Rhea" id="RHEA:22508"/>
        <dbReference type="Rhea" id="RHEA-COMP:17339"/>
        <dbReference type="Rhea" id="RHEA-COMP:17340"/>
        <dbReference type="ChEBI" id="CHEBI:33019"/>
        <dbReference type="ChEBI" id="CHEBI:61560"/>
        <dbReference type="ChEBI" id="CHEBI:173112"/>
        <dbReference type="EC" id="2.7.7.7"/>
    </reaction>
</comment>
<dbReference type="InterPro" id="IPR036397">
    <property type="entry name" value="RNaseH_sf"/>
</dbReference>
<accession>X1SUD2</accession>
<comment type="similarity">
    <text evidence="1">Belongs to the DNA polymerase type-B family.</text>
</comment>
<sequence length="270" mass="31603">MRVSHYIKDNKTSSMPSEFIFFDTETSPKVLVNGDIEQPFKLGVALYWRRRDDRPSDTLEYFRFTRIPDFWAWIDEHVRPKGKLLLIAHNLQFDFMVLGGFSALRVLGYDLTKLITNGKVNVFSYRKDKKVILCLDNMNYFNTSIKSLGESVGLPKLAMAQDGDTLDTWFTYCQRDVDIMYSAWRHWLSFLHDQDLGTFGNTLAGQSFNAYRHRFMTERILVKNNGKATELERSSYRGGWVECFQLGKLPEQDYFLLDINSMYPKGEFRP</sequence>
<dbReference type="GO" id="GO:0003677">
    <property type="term" value="F:DNA binding"/>
    <property type="evidence" value="ECO:0007669"/>
    <property type="project" value="UniProtKB-KW"/>
</dbReference>
<evidence type="ECO:0000259" key="9">
    <source>
        <dbReference type="Pfam" id="PF03175"/>
    </source>
</evidence>
<name>X1SUD2_9ZZZZ</name>
<organism evidence="10">
    <name type="scientific">marine sediment metagenome</name>
    <dbReference type="NCBI Taxonomy" id="412755"/>
    <lineage>
        <taxon>unclassified sequences</taxon>
        <taxon>metagenomes</taxon>
        <taxon>ecological metagenomes</taxon>
    </lineage>
</organism>
<dbReference type="GO" id="GO:0003887">
    <property type="term" value="F:DNA-directed DNA polymerase activity"/>
    <property type="evidence" value="ECO:0007669"/>
    <property type="project" value="UniProtKB-KW"/>
</dbReference>
<dbReference type="GO" id="GO:0006260">
    <property type="term" value="P:DNA replication"/>
    <property type="evidence" value="ECO:0007669"/>
    <property type="project" value="UniProtKB-KW"/>
</dbReference>
<gene>
    <name evidence="10" type="ORF">S12H4_17037</name>
</gene>
<dbReference type="GO" id="GO:0000166">
    <property type="term" value="F:nucleotide binding"/>
    <property type="evidence" value="ECO:0007669"/>
    <property type="project" value="InterPro"/>
</dbReference>
<reference evidence="10" key="1">
    <citation type="journal article" date="2014" name="Front. Microbiol.">
        <title>High frequency of phylogenetically diverse reductive dehalogenase-homologous genes in deep subseafloor sedimentary metagenomes.</title>
        <authorList>
            <person name="Kawai M."/>
            <person name="Futagami T."/>
            <person name="Toyoda A."/>
            <person name="Takaki Y."/>
            <person name="Nishi S."/>
            <person name="Hori S."/>
            <person name="Arai W."/>
            <person name="Tsubouchi T."/>
            <person name="Morono Y."/>
            <person name="Uchiyama I."/>
            <person name="Ito T."/>
            <person name="Fujiyama A."/>
            <person name="Inagaki F."/>
            <person name="Takami H."/>
        </authorList>
    </citation>
    <scope>NUCLEOTIDE SEQUENCE</scope>
    <source>
        <strain evidence="10">Expedition CK06-06</strain>
    </source>
</reference>
<dbReference type="AlphaFoldDB" id="X1SUD2"/>
<dbReference type="SUPFAM" id="SSF53098">
    <property type="entry name" value="Ribonuclease H-like"/>
    <property type="match status" value="1"/>
</dbReference>
<keyword evidence="7" id="KW-0238">DNA-binding</keyword>
<keyword evidence="5" id="KW-0235">DNA replication</keyword>
<feature type="domain" description="DNA-directed DNA polymerase family B mitochondria/virus" evidence="9">
    <location>
        <begin position="164"/>
        <end position="264"/>
    </location>
</feature>
<evidence type="ECO:0000256" key="5">
    <source>
        <dbReference type="ARBA" id="ARBA00022705"/>
    </source>
</evidence>
<evidence type="ECO:0000256" key="1">
    <source>
        <dbReference type="ARBA" id="ARBA00005755"/>
    </source>
</evidence>
<dbReference type="Pfam" id="PF03175">
    <property type="entry name" value="DNA_pol_B_2"/>
    <property type="match status" value="1"/>
</dbReference>
<dbReference type="Gene3D" id="3.30.420.10">
    <property type="entry name" value="Ribonuclease H-like superfamily/Ribonuclease H"/>
    <property type="match status" value="1"/>
</dbReference>
<evidence type="ECO:0000256" key="6">
    <source>
        <dbReference type="ARBA" id="ARBA00022932"/>
    </source>
</evidence>
<dbReference type="InterPro" id="IPR004868">
    <property type="entry name" value="DNA-dir_DNA_pol_B_mt/vir"/>
</dbReference>
<evidence type="ECO:0000256" key="2">
    <source>
        <dbReference type="ARBA" id="ARBA00012417"/>
    </source>
</evidence>
<evidence type="ECO:0000256" key="7">
    <source>
        <dbReference type="ARBA" id="ARBA00023125"/>
    </source>
</evidence>
<protein>
    <recommendedName>
        <fullName evidence="2">DNA-directed DNA polymerase</fullName>
        <ecNumber evidence="2">2.7.7.7</ecNumber>
    </recommendedName>
</protein>
<dbReference type="SUPFAM" id="SSF56672">
    <property type="entry name" value="DNA/RNA polymerases"/>
    <property type="match status" value="1"/>
</dbReference>
<evidence type="ECO:0000256" key="3">
    <source>
        <dbReference type="ARBA" id="ARBA00022679"/>
    </source>
</evidence>
<feature type="non-terminal residue" evidence="10">
    <location>
        <position position="270"/>
    </location>
</feature>
<dbReference type="InterPro" id="IPR012337">
    <property type="entry name" value="RNaseH-like_sf"/>
</dbReference>
<keyword evidence="6" id="KW-0239">DNA-directed DNA polymerase</keyword>
<evidence type="ECO:0000256" key="4">
    <source>
        <dbReference type="ARBA" id="ARBA00022695"/>
    </source>
</evidence>
<evidence type="ECO:0000313" key="10">
    <source>
        <dbReference type="EMBL" id="GAI82751.1"/>
    </source>
</evidence>
<dbReference type="InterPro" id="IPR043502">
    <property type="entry name" value="DNA/RNA_pol_sf"/>
</dbReference>
<keyword evidence="3" id="KW-0808">Transferase</keyword>
<dbReference type="EC" id="2.7.7.7" evidence="2"/>
<proteinExistence type="inferred from homology"/>
<comment type="caution">
    <text evidence="10">The sequence shown here is derived from an EMBL/GenBank/DDBJ whole genome shotgun (WGS) entry which is preliminary data.</text>
</comment>
<evidence type="ECO:0000256" key="8">
    <source>
        <dbReference type="ARBA" id="ARBA00049244"/>
    </source>
</evidence>
<dbReference type="EMBL" id="BARW01008289">
    <property type="protein sequence ID" value="GAI82751.1"/>
    <property type="molecule type" value="Genomic_DNA"/>
</dbReference>
<keyword evidence="4" id="KW-0548">Nucleotidyltransferase</keyword>